<dbReference type="AlphaFoldDB" id="W8TCQ2"/>
<dbReference type="NCBIfam" id="TIGR00277">
    <property type="entry name" value="HDIG"/>
    <property type="match status" value="1"/>
</dbReference>
<sequence length="370" mass="41222">MHPKTITVPVFNLNSGMVLGDDFFDANGACIVSKGVVLNESIVSRLKERFPYKLACIQDVHAQNVVTAGSSKIKRIVKTEVCFRQLANGIKSIIRDVQSSGKINIREVEGMSVQLLENFKDYAAVLDSIVKERSLDEYIQRHCVNVSVLSIMLGRWLGLSDSELMMLAQSALLHDIGKVKIDERILNKPGYLTSLEFTAIKRHSILGYELVKDLKHISPLVSSGILMHHEKIDGSGYPLGLRGAEISPFAKIIAVADVFDAITSKRPYKCKESPFHALSVLENELCGKLDPLCLTTFVQRISMFYIGEYVRLSNGNLAKIVKINHSDISRPLVMQGSEFIDLHKASKLSIVEIASLADFTKHHFCCLIYM</sequence>
<gene>
    <name evidence="2" type="ORF">EAL2_c02800</name>
</gene>
<dbReference type="STRING" id="1286171.EAL2_c02800"/>
<dbReference type="InterPro" id="IPR003607">
    <property type="entry name" value="HD/PDEase_dom"/>
</dbReference>
<dbReference type="PANTHER" id="PTHR43155:SF2">
    <property type="entry name" value="CYCLIC DI-GMP PHOSPHODIESTERASE PA4108"/>
    <property type="match status" value="1"/>
</dbReference>
<dbReference type="Pfam" id="PF13487">
    <property type="entry name" value="HD_5"/>
    <property type="match status" value="1"/>
</dbReference>
<dbReference type="OrthoDB" id="9804747at2"/>
<reference evidence="2 3" key="1">
    <citation type="journal article" date="2014" name="Genome Announc.">
        <title>Complete Genome Sequence of Amino Acid-Utilizing Eubacterium acidaminophilum al-2 (DSM 3953).</title>
        <authorList>
            <person name="Poehlein A."/>
            <person name="Andreesen J.R."/>
            <person name="Daniel R."/>
        </authorList>
    </citation>
    <scope>NUCLEOTIDE SEQUENCE [LARGE SCALE GENOMIC DNA]</scope>
    <source>
        <strain evidence="2 3">DSM 3953</strain>
    </source>
</reference>
<dbReference type="InterPro" id="IPR037522">
    <property type="entry name" value="HD_GYP_dom"/>
</dbReference>
<dbReference type="HOGENOM" id="CLU_000445_92_1_9"/>
<dbReference type="PATRIC" id="fig|1286171.3.peg.217"/>
<dbReference type="KEGG" id="eac:EAL2_c02800"/>
<dbReference type="Gene3D" id="1.10.3210.10">
    <property type="entry name" value="Hypothetical protein af1432"/>
    <property type="match status" value="1"/>
</dbReference>
<keyword evidence="3" id="KW-1185">Reference proteome</keyword>
<proteinExistence type="predicted"/>
<dbReference type="eggNOG" id="COG2206">
    <property type="taxonomic scope" value="Bacteria"/>
</dbReference>
<dbReference type="GO" id="GO:0016787">
    <property type="term" value="F:hydrolase activity"/>
    <property type="evidence" value="ECO:0007669"/>
    <property type="project" value="UniProtKB-KW"/>
</dbReference>
<dbReference type="SMART" id="SM00471">
    <property type="entry name" value="HDc"/>
    <property type="match status" value="1"/>
</dbReference>
<name>W8TCQ2_PEPAC</name>
<feature type="domain" description="HD-GYP" evidence="1">
    <location>
        <begin position="117"/>
        <end position="313"/>
    </location>
</feature>
<keyword evidence="2" id="KW-0378">Hydrolase</keyword>
<dbReference type="CDD" id="cd00077">
    <property type="entry name" value="HDc"/>
    <property type="match status" value="1"/>
</dbReference>
<protein>
    <submittedName>
        <fullName evidence="2">Metal dependent phosphohydrolase</fullName>
    </submittedName>
</protein>
<dbReference type="PANTHER" id="PTHR43155">
    <property type="entry name" value="CYCLIC DI-GMP PHOSPHODIESTERASE PA4108-RELATED"/>
    <property type="match status" value="1"/>
</dbReference>
<accession>W8TCQ2</accession>
<dbReference type="RefSeq" id="WP_025434625.1">
    <property type="nucleotide sequence ID" value="NZ_CP007452.1"/>
</dbReference>
<evidence type="ECO:0000313" key="2">
    <source>
        <dbReference type="EMBL" id="AHM55583.1"/>
    </source>
</evidence>
<dbReference type="InterPro" id="IPR006675">
    <property type="entry name" value="HDIG_dom"/>
</dbReference>
<evidence type="ECO:0000259" key="1">
    <source>
        <dbReference type="PROSITE" id="PS51832"/>
    </source>
</evidence>
<dbReference type="Proteomes" id="UP000019591">
    <property type="component" value="Chromosome"/>
</dbReference>
<evidence type="ECO:0000313" key="3">
    <source>
        <dbReference type="Proteomes" id="UP000019591"/>
    </source>
</evidence>
<dbReference type="SUPFAM" id="SSF109604">
    <property type="entry name" value="HD-domain/PDEase-like"/>
    <property type="match status" value="1"/>
</dbReference>
<dbReference type="PROSITE" id="PS51832">
    <property type="entry name" value="HD_GYP"/>
    <property type="match status" value="1"/>
</dbReference>
<organism evidence="2 3">
    <name type="scientific">Peptoclostridium acidaminophilum DSM 3953</name>
    <dbReference type="NCBI Taxonomy" id="1286171"/>
    <lineage>
        <taxon>Bacteria</taxon>
        <taxon>Bacillati</taxon>
        <taxon>Bacillota</taxon>
        <taxon>Clostridia</taxon>
        <taxon>Peptostreptococcales</taxon>
        <taxon>Peptoclostridiaceae</taxon>
        <taxon>Peptoclostridium</taxon>
    </lineage>
</organism>
<dbReference type="EMBL" id="CP007452">
    <property type="protein sequence ID" value="AHM55583.1"/>
    <property type="molecule type" value="Genomic_DNA"/>
</dbReference>